<name>A0AAV2J1L9_KNICA</name>
<dbReference type="InterPro" id="IPR018797">
    <property type="entry name" value="FAM98"/>
</dbReference>
<feature type="region of interest" description="Disordered" evidence="2">
    <location>
        <begin position="307"/>
        <end position="354"/>
    </location>
</feature>
<dbReference type="PANTHER" id="PTHR31353">
    <property type="entry name" value="FAM98"/>
    <property type="match status" value="1"/>
</dbReference>
<feature type="compositionally biased region" description="Basic residues" evidence="2">
    <location>
        <begin position="342"/>
        <end position="354"/>
    </location>
</feature>
<accession>A0AAV2J1L9</accession>
<evidence type="ECO:0000256" key="2">
    <source>
        <dbReference type="SAM" id="MobiDB-lite"/>
    </source>
</evidence>
<evidence type="ECO:0000256" key="1">
    <source>
        <dbReference type="ARBA" id="ARBA00007218"/>
    </source>
</evidence>
<gene>
    <name evidence="3" type="ORF">KC01_LOCUS2708</name>
</gene>
<dbReference type="Pfam" id="PF10239">
    <property type="entry name" value="DUF2465"/>
    <property type="match status" value="1"/>
</dbReference>
<comment type="similarity">
    <text evidence="1">Belongs to the FAM98 family.</text>
</comment>
<feature type="region of interest" description="Disordered" evidence="2">
    <location>
        <begin position="125"/>
        <end position="149"/>
    </location>
</feature>
<protein>
    <recommendedName>
        <fullName evidence="5">Protein FAM98B</fullName>
    </recommendedName>
</protein>
<dbReference type="PANTHER" id="PTHR31353:SF5">
    <property type="entry name" value="IM:7138535"/>
    <property type="match status" value="1"/>
</dbReference>
<proteinExistence type="inferred from homology"/>
<dbReference type="AlphaFoldDB" id="A0AAV2J1L9"/>
<reference evidence="3 4" key="1">
    <citation type="submission" date="2024-04" db="EMBL/GenBank/DDBJ databases">
        <authorList>
            <person name="Waldvogel A.-M."/>
            <person name="Schoenle A."/>
        </authorList>
    </citation>
    <scope>NUCLEOTIDE SEQUENCE [LARGE SCALE GENOMIC DNA]</scope>
</reference>
<organism evidence="3 4">
    <name type="scientific">Knipowitschia caucasica</name>
    <name type="common">Caucasian dwarf goby</name>
    <name type="synonym">Pomatoschistus caucasicus</name>
    <dbReference type="NCBI Taxonomy" id="637954"/>
    <lineage>
        <taxon>Eukaryota</taxon>
        <taxon>Metazoa</taxon>
        <taxon>Chordata</taxon>
        <taxon>Craniata</taxon>
        <taxon>Vertebrata</taxon>
        <taxon>Euteleostomi</taxon>
        <taxon>Actinopterygii</taxon>
        <taxon>Neopterygii</taxon>
        <taxon>Teleostei</taxon>
        <taxon>Neoteleostei</taxon>
        <taxon>Acanthomorphata</taxon>
        <taxon>Gobiaria</taxon>
        <taxon>Gobiiformes</taxon>
        <taxon>Gobioidei</taxon>
        <taxon>Gobiidae</taxon>
        <taxon>Gobiinae</taxon>
        <taxon>Knipowitschia</taxon>
    </lineage>
</organism>
<evidence type="ECO:0000313" key="4">
    <source>
        <dbReference type="Proteomes" id="UP001497482"/>
    </source>
</evidence>
<evidence type="ECO:0000313" key="3">
    <source>
        <dbReference type="EMBL" id="CAL1570401.1"/>
    </source>
</evidence>
<dbReference type="EMBL" id="OZ035832">
    <property type="protein sequence ID" value="CAL1570401.1"/>
    <property type="molecule type" value="Genomic_DNA"/>
</dbReference>
<sequence>MRSEFCGLNTAHSAVMHCDRSLEEVSALKSVGYPGAACLARCVCDELPCPLLTWLCAQLEVHYPQLKGGGGNLLLADELKTLLLEMSSPLASLTLEVLDPSKLDRITDFLVSELQAAIIIKHKDCPSDDEAPTETSPKEQRCRSSINPEENCEDDCEEAVVNKHAEWLSMLQTLSMDANSSITDILNEVETRISNLPSDAMSPLLNTPLSPEHWVKLEKLNDILSEDYKCRRQMMIKRFQVTLESFSWGDNKTNQKKVLENLPQISSFDHPSKVSLPLVLAARVNQSCNDPIRPGNSTPVYKVKMGAVPDRGGRPGEMEPPMPTWQDQRSGHRSGQASGNQKWRKFSDKKKHKH</sequence>
<keyword evidence="4" id="KW-1185">Reference proteome</keyword>
<evidence type="ECO:0008006" key="5">
    <source>
        <dbReference type="Google" id="ProtNLM"/>
    </source>
</evidence>
<dbReference type="GO" id="GO:0072669">
    <property type="term" value="C:tRNA-splicing ligase complex"/>
    <property type="evidence" value="ECO:0007669"/>
    <property type="project" value="TreeGrafter"/>
</dbReference>
<dbReference type="Proteomes" id="UP001497482">
    <property type="component" value="Chromosome 10"/>
</dbReference>
<feature type="compositionally biased region" description="Polar residues" evidence="2">
    <location>
        <begin position="325"/>
        <end position="341"/>
    </location>
</feature>